<evidence type="ECO:0000256" key="1">
    <source>
        <dbReference type="SAM" id="SignalP"/>
    </source>
</evidence>
<dbReference type="InterPro" id="IPR007372">
    <property type="entry name" value="Lipid/polyisoprenoid-bd_YceI"/>
</dbReference>
<dbReference type="InterPro" id="IPR036761">
    <property type="entry name" value="TTHA0802/YceI-like_sf"/>
</dbReference>
<protein>
    <recommendedName>
        <fullName evidence="2">Lipid/polyisoprenoid-binding YceI-like domain-containing protein</fullName>
    </recommendedName>
</protein>
<name>A0A4S3KSS5_9GAMM</name>
<comment type="caution">
    <text evidence="3">The sequence shown here is derived from an EMBL/GenBank/DDBJ whole genome shotgun (WGS) entry which is preliminary data.</text>
</comment>
<sequence length="291" mass="30086">MKPLRGWLLLVLCCGVALQTSSAATLLQVDAARSHVEFGVHVLWFGKVIGVLDKLSGRVHALGAGRVQVDLRVDTRALRMQSRDYQRFASGPEFFDSAQYPRIDFRSAPFALATLVSGGTVDGAVTLRGITRNVVFTVLPQPCAALAALQDADAPADSGSSMRAATSASGAAAATSAFAANATMAVAPAVPDSIAVPAVATSMAADAAAAAVPRDSCRVLARGNIRRSDFGMRGHRFTVADRIELGLVLWLRRVDAAHDAATARGASVLSPAAAASVVNPARASSTSPPRG</sequence>
<organism evidence="3 4">
    <name type="scientific">Metallibacterium scheffleri</name>
    <dbReference type="NCBI Taxonomy" id="993689"/>
    <lineage>
        <taxon>Bacteria</taxon>
        <taxon>Pseudomonadati</taxon>
        <taxon>Pseudomonadota</taxon>
        <taxon>Gammaproteobacteria</taxon>
        <taxon>Lysobacterales</taxon>
        <taxon>Rhodanobacteraceae</taxon>
        <taxon>Metallibacterium</taxon>
    </lineage>
</organism>
<dbReference type="OrthoDB" id="5966233at2"/>
<reference evidence="3 4" key="1">
    <citation type="submission" date="2017-02" db="EMBL/GenBank/DDBJ databases">
        <title>Whole genome sequencing of Metallibacterium scheffleri DSM 24874 (T).</title>
        <authorList>
            <person name="Kumar S."/>
            <person name="Patil P."/>
            <person name="Patil P.B."/>
        </authorList>
    </citation>
    <scope>NUCLEOTIDE SEQUENCE [LARGE SCALE GENOMIC DNA]</scope>
    <source>
        <strain evidence="3 4">DSM 24874</strain>
    </source>
</reference>
<dbReference type="PANTHER" id="PTHR34406:SF1">
    <property type="entry name" value="PROTEIN YCEI"/>
    <property type="match status" value="1"/>
</dbReference>
<evidence type="ECO:0000313" key="3">
    <source>
        <dbReference type="EMBL" id="THD11548.1"/>
    </source>
</evidence>
<dbReference type="SMART" id="SM00867">
    <property type="entry name" value="YceI"/>
    <property type="match status" value="1"/>
</dbReference>
<dbReference type="RefSeq" id="WP_081126439.1">
    <property type="nucleotide sequence ID" value="NZ_LDOS01000001.1"/>
</dbReference>
<accession>A0A4S3KSS5</accession>
<dbReference type="Pfam" id="PF04264">
    <property type="entry name" value="YceI"/>
    <property type="match status" value="1"/>
</dbReference>
<evidence type="ECO:0000259" key="2">
    <source>
        <dbReference type="SMART" id="SM00867"/>
    </source>
</evidence>
<dbReference type="EMBL" id="MWQO01000011">
    <property type="protein sequence ID" value="THD11548.1"/>
    <property type="molecule type" value="Genomic_DNA"/>
</dbReference>
<dbReference type="Gene3D" id="2.40.128.110">
    <property type="entry name" value="Lipid/polyisoprenoid-binding, YceI-like"/>
    <property type="match status" value="1"/>
</dbReference>
<dbReference type="PANTHER" id="PTHR34406">
    <property type="entry name" value="PROTEIN YCEI"/>
    <property type="match status" value="1"/>
</dbReference>
<feature type="chain" id="PRO_5020520493" description="Lipid/polyisoprenoid-binding YceI-like domain-containing protein" evidence="1">
    <location>
        <begin position="24"/>
        <end position="291"/>
    </location>
</feature>
<feature type="domain" description="Lipid/polyisoprenoid-binding YceI-like" evidence="2">
    <location>
        <begin position="26"/>
        <end position="252"/>
    </location>
</feature>
<proteinExistence type="predicted"/>
<feature type="signal peptide" evidence="1">
    <location>
        <begin position="1"/>
        <end position="23"/>
    </location>
</feature>
<evidence type="ECO:0000313" key="4">
    <source>
        <dbReference type="Proteomes" id="UP000307749"/>
    </source>
</evidence>
<dbReference type="Proteomes" id="UP000307749">
    <property type="component" value="Unassembled WGS sequence"/>
</dbReference>
<dbReference type="STRING" id="993689.GCA_002077135_01119"/>
<dbReference type="SUPFAM" id="SSF101874">
    <property type="entry name" value="YceI-like"/>
    <property type="match status" value="1"/>
</dbReference>
<keyword evidence="1" id="KW-0732">Signal</keyword>
<keyword evidence="4" id="KW-1185">Reference proteome</keyword>
<dbReference type="AlphaFoldDB" id="A0A4S3KSS5"/>
<gene>
    <name evidence="3" type="ORF">B1806_03210</name>
</gene>